<dbReference type="OrthoDB" id="2400069at2759"/>
<feature type="region of interest" description="Disordered" evidence="1">
    <location>
        <begin position="233"/>
        <end position="270"/>
    </location>
</feature>
<keyword evidence="3" id="KW-1185">Reference proteome</keyword>
<evidence type="ECO:0000313" key="3">
    <source>
        <dbReference type="Proteomes" id="UP000245383"/>
    </source>
</evidence>
<dbReference type="AlphaFoldDB" id="A0A2T9Y0H6"/>
<sequence length="414" mass="46752">GAASRCLNKHERSSQTTNGSGTSLRRVSGFCSGIQTPIYTFCYSKEDRGTQTCPRLLETKHTRQRPELQDRVFCFYTQKNYTKRLHNVSRSKERIYAHPNTQILSHTFTKNKVRKVADNAITVETHFYMDINSRNISLKAPFSKIWGLRQEVTKLLKQFIVIEEDININCNTYRNRQTEPFSIVPPGDPRTGTLYRFQQHCLENSCGLTILLKIVKSLGGVDDELPKTARNCQINTEPLPSNKHAPPALTVAPVEPDIPGSPESAQKTSEDHFDYTSMENSNVKISAVEQQKLAPHGMENQRRVLQVQGLPATAIKLLFSTNEQSSVNPAHIFKAKKLSKNTIKSYKSAILILVTDIKTVKSSPCIKEFLRAIDETKIKSFFSPEIDISLIVLKINEWGDTSGLDNHKLTIKCC</sequence>
<dbReference type="EMBL" id="MBFR01000785">
    <property type="protein sequence ID" value="PVU85849.1"/>
    <property type="molecule type" value="Genomic_DNA"/>
</dbReference>
<accession>A0A2T9Y0H6</accession>
<proteinExistence type="predicted"/>
<dbReference type="STRING" id="133385.A0A2T9Y0H6"/>
<reference evidence="2 3" key="1">
    <citation type="journal article" date="2018" name="MBio">
        <title>Comparative Genomics Reveals the Core Gene Toolbox for the Fungus-Insect Symbiosis.</title>
        <authorList>
            <person name="Wang Y."/>
            <person name="Stata M."/>
            <person name="Wang W."/>
            <person name="Stajich J.E."/>
            <person name="White M.M."/>
            <person name="Moncalvo J.M."/>
        </authorList>
    </citation>
    <scope>NUCLEOTIDE SEQUENCE [LARGE SCALE GENOMIC DNA]</scope>
    <source>
        <strain evidence="2 3">SWE-8-4</strain>
    </source>
</reference>
<name>A0A2T9Y0H6_9FUNG</name>
<gene>
    <name evidence="2" type="ORF">BB561_006891</name>
</gene>
<evidence type="ECO:0000256" key="1">
    <source>
        <dbReference type="SAM" id="MobiDB-lite"/>
    </source>
</evidence>
<protein>
    <submittedName>
        <fullName evidence="2">Uncharacterized protein</fullName>
    </submittedName>
</protein>
<feature type="region of interest" description="Disordered" evidence="1">
    <location>
        <begin position="1"/>
        <end position="22"/>
    </location>
</feature>
<evidence type="ECO:0000313" key="2">
    <source>
        <dbReference type="EMBL" id="PVU85849.1"/>
    </source>
</evidence>
<dbReference type="Proteomes" id="UP000245383">
    <property type="component" value="Unassembled WGS sequence"/>
</dbReference>
<organism evidence="2 3">
    <name type="scientific">Smittium simulii</name>
    <dbReference type="NCBI Taxonomy" id="133385"/>
    <lineage>
        <taxon>Eukaryota</taxon>
        <taxon>Fungi</taxon>
        <taxon>Fungi incertae sedis</taxon>
        <taxon>Zoopagomycota</taxon>
        <taxon>Kickxellomycotina</taxon>
        <taxon>Harpellomycetes</taxon>
        <taxon>Harpellales</taxon>
        <taxon>Legeriomycetaceae</taxon>
        <taxon>Smittium</taxon>
    </lineage>
</organism>
<comment type="caution">
    <text evidence="2">The sequence shown here is derived from an EMBL/GenBank/DDBJ whole genome shotgun (WGS) entry which is preliminary data.</text>
</comment>
<feature type="non-terminal residue" evidence="2">
    <location>
        <position position="1"/>
    </location>
</feature>